<dbReference type="AlphaFoldDB" id="A0A1V4IQ08"/>
<feature type="transmembrane region" description="Helical" evidence="1">
    <location>
        <begin position="29"/>
        <end position="53"/>
    </location>
</feature>
<reference evidence="2 3" key="1">
    <citation type="submission" date="2017-03" db="EMBL/GenBank/DDBJ databases">
        <title>Genome sequence of Clostridium oryzae DSM 28571.</title>
        <authorList>
            <person name="Poehlein A."/>
            <person name="Daniel R."/>
        </authorList>
    </citation>
    <scope>NUCLEOTIDE SEQUENCE [LARGE SCALE GENOMIC DNA]</scope>
    <source>
        <strain evidence="2 3">DSM 28571</strain>
    </source>
</reference>
<feature type="transmembrane region" description="Helical" evidence="1">
    <location>
        <begin position="151"/>
        <end position="183"/>
    </location>
</feature>
<feature type="transmembrane region" description="Helical" evidence="1">
    <location>
        <begin position="213"/>
        <end position="246"/>
    </location>
</feature>
<keyword evidence="1" id="KW-0812">Transmembrane</keyword>
<comment type="caution">
    <text evidence="2">The sequence shown here is derived from an EMBL/GenBank/DDBJ whole genome shotgun (WGS) entry which is preliminary data.</text>
</comment>
<evidence type="ECO:0000313" key="2">
    <source>
        <dbReference type="EMBL" id="OPJ62131.1"/>
    </source>
</evidence>
<keyword evidence="3" id="KW-1185">Reference proteome</keyword>
<feature type="transmembrane region" description="Helical" evidence="1">
    <location>
        <begin position="59"/>
        <end position="79"/>
    </location>
</feature>
<protein>
    <recommendedName>
        <fullName evidence="4">Membrane domain of glycerophosphoryl diester phosphodiesterase</fullName>
    </recommendedName>
</protein>
<feature type="transmembrane region" description="Helical" evidence="1">
    <location>
        <begin position="113"/>
        <end position="139"/>
    </location>
</feature>
<accession>A0A1V4IQ08</accession>
<proteinExistence type="predicted"/>
<evidence type="ECO:0000256" key="1">
    <source>
        <dbReference type="SAM" id="Phobius"/>
    </source>
</evidence>
<evidence type="ECO:0008006" key="4">
    <source>
        <dbReference type="Google" id="ProtNLM"/>
    </source>
</evidence>
<name>A0A1V4IQ08_9CLOT</name>
<dbReference type="OrthoDB" id="1938448at2"/>
<gene>
    <name evidence="2" type="ORF">CLORY_19540</name>
</gene>
<evidence type="ECO:0000313" key="3">
    <source>
        <dbReference type="Proteomes" id="UP000190080"/>
    </source>
</evidence>
<dbReference type="STRING" id="1450648.CLORY_19540"/>
<dbReference type="EMBL" id="MZGV01000017">
    <property type="protein sequence ID" value="OPJ62131.1"/>
    <property type="molecule type" value="Genomic_DNA"/>
</dbReference>
<dbReference type="Proteomes" id="UP000190080">
    <property type="component" value="Unassembled WGS sequence"/>
</dbReference>
<keyword evidence="1" id="KW-0472">Membrane</keyword>
<keyword evidence="1" id="KW-1133">Transmembrane helix</keyword>
<organism evidence="2 3">
    <name type="scientific">Clostridium oryzae</name>
    <dbReference type="NCBI Taxonomy" id="1450648"/>
    <lineage>
        <taxon>Bacteria</taxon>
        <taxon>Bacillati</taxon>
        <taxon>Bacillota</taxon>
        <taxon>Clostridia</taxon>
        <taxon>Eubacteriales</taxon>
        <taxon>Clostridiaceae</taxon>
        <taxon>Clostridium</taxon>
    </lineage>
</organism>
<dbReference type="RefSeq" id="WP_079423750.1">
    <property type="nucleotide sequence ID" value="NZ_MZGV01000017.1"/>
</dbReference>
<feature type="transmembrane region" description="Helical" evidence="1">
    <location>
        <begin position="266"/>
        <end position="291"/>
    </location>
</feature>
<sequence length="322" mass="35818">MNIMNLSEVMDRSLAVLKKYFKSFFIYSLAWYIFMIVAFVVVGIICGIALVFAVKSSSVIFVGAIAAVFVIFAIIVSLVSNIGIIKITEQDFNGENVYAGDAIKISFKKLFPAAGLIIVELILSLPVIAVFGAACYIIYRVVKTAAITNNWYSITAIMIIIAAIILILLFVFFVVAFISVFAFSFQSMVIENAGIFKCIGKSLKLIKGNFWRIFGSVILFLIVMYTLNMAIGALIGIITGAAYAVMNFLSIKQDFVTFFTVAITYLRWPISIISDMVISPMFTIMITVMYYNQRFKKEGYNLILKLDKIRALQGEEETGGNL</sequence>